<evidence type="ECO:0000313" key="2">
    <source>
        <dbReference type="EMBL" id="MBU5627059.1"/>
    </source>
</evidence>
<keyword evidence="1" id="KW-0472">Membrane</keyword>
<keyword evidence="1" id="KW-1133">Transmembrane helix</keyword>
<dbReference type="EMBL" id="JAHLQN010000001">
    <property type="protein sequence ID" value="MBU5627059.1"/>
    <property type="molecule type" value="Genomic_DNA"/>
</dbReference>
<feature type="transmembrane region" description="Helical" evidence="1">
    <location>
        <begin position="37"/>
        <end position="58"/>
    </location>
</feature>
<proteinExistence type="predicted"/>
<evidence type="ECO:0000256" key="1">
    <source>
        <dbReference type="SAM" id="Phobius"/>
    </source>
</evidence>
<name>A0ABS6F9V0_9FIRM</name>
<dbReference type="RefSeq" id="WP_216632467.1">
    <property type="nucleotide sequence ID" value="NZ_JAHLQN010000001.1"/>
</dbReference>
<feature type="transmembrane region" description="Helical" evidence="1">
    <location>
        <begin position="102"/>
        <end position="124"/>
    </location>
</feature>
<feature type="transmembrane region" description="Helical" evidence="1">
    <location>
        <begin position="136"/>
        <end position="159"/>
    </location>
</feature>
<keyword evidence="1" id="KW-0812">Transmembrane</keyword>
<feature type="transmembrane region" description="Helical" evidence="1">
    <location>
        <begin position="12"/>
        <end position="31"/>
    </location>
</feature>
<keyword evidence="3" id="KW-1185">Reference proteome</keyword>
<reference evidence="2 3" key="1">
    <citation type="submission" date="2021-06" db="EMBL/GenBank/DDBJ databases">
        <authorList>
            <person name="Sun Q."/>
            <person name="Li D."/>
        </authorList>
    </citation>
    <scope>NUCLEOTIDE SEQUENCE [LARGE SCALE GENOMIC DNA]</scope>
    <source>
        <strain evidence="2 3">MSJ-2</strain>
    </source>
</reference>
<sequence>MKKWIFLLPCTVFPYSLLVGLLCFLKGLGNVGEVFGFLPYLFLLSLACSIAFLILSILRKWDSEKISFCNMMVKIVQIPAYGLIFVLGLLSFSTLFTMGLSVFLLLFDLLSILLTGLIGVAGTVRCYAEGKISRRFAIWIGLLQFVFCADVISAVVLFARAKSGSRRAGRRESS</sequence>
<feature type="transmembrane region" description="Helical" evidence="1">
    <location>
        <begin position="78"/>
        <end position="96"/>
    </location>
</feature>
<accession>A0ABS6F9V0</accession>
<comment type="caution">
    <text evidence="2">The sequence shown here is derived from an EMBL/GenBank/DDBJ whole genome shotgun (WGS) entry which is preliminary data.</text>
</comment>
<protein>
    <submittedName>
        <fullName evidence="2">Uncharacterized protein</fullName>
    </submittedName>
</protein>
<organism evidence="2 3">
    <name type="scientific">Dysosmobacter acutus</name>
    <dbReference type="NCBI Taxonomy" id="2841504"/>
    <lineage>
        <taxon>Bacteria</taxon>
        <taxon>Bacillati</taxon>
        <taxon>Bacillota</taxon>
        <taxon>Clostridia</taxon>
        <taxon>Eubacteriales</taxon>
        <taxon>Oscillospiraceae</taxon>
        <taxon>Dysosmobacter</taxon>
    </lineage>
</organism>
<dbReference type="Proteomes" id="UP000787672">
    <property type="component" value="Unassembled WGS sequence"/>
</dbReference>
<gene>
    <name evidence="2" type="ORF">KQI82_09085</name>
</gene>
<evidence type="ECO:0000313" key="3">
    <source>
        <dbReference type="Proteomes" id="UP000787672"/>
    </source>
</evidence>